<proteinExistence type="inferred from homology"/>
<keyword evidence="5" id="KW-0963">Cytoplasm</keyword>
<dbReference type="UniPathway" id="UPA00098">
    <property type="reaction ID" value="UER00361"/>
</dbReference>
<evidence type="ECO:0000256" key="6">
    <source>
        <dbReference type="NCBIfam" id="TIGR00112"/>
    </source>
</evidence>
<comment type="subcellular location">
    <subcellularLocation>
        <location evidence="5">Cytoplasm</location>
    </subcellularLocation>
</comment>
<dbReference type="InterPro" id="IPR028939">
    <property type="entry name" value="P5C_Rdtase_cat_N"/>
</dbReference>
<dbReference type="FunFam" id="1.10.3730.10:FF:000001">
    <property type="entry name" value="Pyrroline-5-carboxylate reductase"/>
    <property type="match status" value="1"/>
</dbReference>
<dbReference type="GO" id="GO:0055129">
    <property type="term" value="P:L-proline biosynthetic process"/>
    <property type="evidence" value="ECO:0007669"/>
    <property type="project" value="UniProtKB-UniRule"/>
</dbReference>
<organism evidence="11">
    <name type="scientific">uncultured Acidimicrobiales bacterium</name>
    <dbReference type="NCBI Taxonomy" id="310071"/>
    <lineage>
        <taxon>Bacteria</taxon>
        <taxon>Bacillati</taxon>
        <taxon>Actinomycetota</taxon>
        <taxon>Acidimicrobiia</taxon>
        <taxon>Acidimicrobiales</taxon>
        <taxon>environmental samples</taxon>
    </lineage>
</organism>
<dbReference type="Gene3D" id="3.40.50.720">
    <property type="entry name" value="NAD(P)-binding Rossmann-like Domain"/>
    <property type="match status" value="1"/>
</dbReference>
<dbReference type="GO" id="GO:0005737">
    <property type="term" value="C:cytoplasm"/>
    <property type="evidence" value="ECO:0007669"/>
    <property type="project" value="UniProtKB-SubCell"/>
</dbReference>
<evidence type="ECO:0000256" key="8">
    <source>
        <dbReference type="RuleBase" id="RU003903"/>
    </source>
</evidence>
<dbReference type="SUPFAM" id="SSF51735">
    <property type="entry name" value="NAD(P)-binding Rossmann-fold domains"/>
    <property type="match status" value="1"/>
</dbReference>
<dbReference type="PIRSF" id="PIRSF000193">
    <property type="entry name" value="Pyrrol-5-carb_rd"/>
    <property type="match status" value="1"/>
</dbReference>
<sequence>MTVSRLAVVGGGKMGAALVAGLLSAGWARPEELLVVEPVASRRDELVATHPSLQVAAEPAPGAEGAVVAVKPGDVEAACRALAAAGVDRVLSIAAGVTLGRLESWLNAGAAVVRAMPNTPALVGCGAAAIAGGAGASEGDLAWAEEILSAVGKVERVGEPLLDAVTGLSGSGPAYVFLVAEALVEAGVAVGLPRAVSETLTIQTLLGSARLLAESGERAEALRAAVTSPGGTTAAGLAALESRAVRAAFMDAVVAATQRSKELGQA</sequence>
<comment type="function">
    <text evidence="4 5">Catalyzes the reduction of 1-pyrroline-5-carboxylate (PCA) to L-proline.</text>
</comment>
<comment type="catalytic activity">
    <reaction evidence="5 8">
        <text>L-proline + NADP(+) = (S)-1-pyrroline-5-carboxylate + NADPH + 2 H(+)</text>
        <dbReference type="Rhea" id="RHEA:14109"/>
        <dbReference type="ChEBI" id="CHEBI:15378"/>
        <dbReference type="ChEBI" id="CHEBI:17388"/>
        <dbReference type="ChEBI" id="CHEBI:57783"/>
        <dbReference type="ChEBI" id="CHEBI:58349"/>
        <dbReference type="ChEBI" id="CHEBI:60039"/>
        <dbReference type="EC" id="1.5.1.2"/>
    </reaction>
</comment>
<comment type="catalytic activity">
    <reaction evidence="5">
        <text>L-proline + NAD(+) = (S)-1-pyrroline-5-carboxylate + NADH + 2 H(+)</text>
        <dbReference type="Rhea" id="RHEA:14105"/>
        <dbReference type="ChEBI" id="CHEBI:15378"/>
        <dbReference type="ChEBI" id="CHEBI:17388"/>
        <dbReference type="ChEBI" id="CHEBI:57540"/>
        <dbReference type="ChEBI" id="CHEBI:57945"/>
        <dbReference type="ChEBI" id="CHEBI:60039"/>
        <dbReference type="EC" id="1.5.1.2"/>
    </reaction>
</comment>
<dbReference type="Pfam" id="PF14748">
    <property type="entry name" value="P5CR_dimer"/>
    <property type="match status" value="1"/>
</dbReference>
<dbReference type="HAMAP" id="MF_01925">
    <property type="entry name" value="P5C_reductase"/>
    <property type="match status" value="1"/>
</dbReference>
<evidence type="ECO:0000256" key="5">
    <source>
        <dbReference type="HAMAP-Rule" id="MF_01925"/>
    </source>
</evidence>
<dbReference type="PANTHER" id="PTHR11645:SF0">
    <property type="entry name" value="PYRROLINE-5-CARBOXYLATE REDUCTASE 3"/>
    <property type="match status" value="1"/>
</dbReference>
<dbReference type="InterPro" id="IPR008927">
    <property type="entry name" value="6-PGluconate_DH-like_C_sf"/>
</dbReference>
<evidence type="ECO:0000256" key="2">
    <source>
        <dbReference type="ARBA" id="ARBA00022857"/>
    </source>
</evidence>
<keyword evidence="2 5" id="KW-0521">NADP</keyword>
<dbReference type="PROSITE" id="PS00521">
    <property type="entry name" value="P5CR"/>
    <property type="match status" value="1"/>
</dbReference>
<dbReference type="Gene3D" id="1.10.3730.10">
    <property type="entry name" value="ProC C-terminal domain-like"/>
    <property type="match status" value="1"/>
</dbReference>
<name>A0A6J4I6D2_9ACTN</name>
<comment type="pathway">
    <text evidence="5 8">Amino-acid biosynthesis; L-proline biosynthesis; L-proline from L-glutamate 5-semialdehyde: step 1/1.</text>
</comment>
<feature type="binding site" evidence="7">
    <location>
        <begin position="69"/>
        <end position="72"/>
    </location>
    <ligand>
        <name>NADP(+)</name>
        <dbReference type="ChEBI" id="CHEBI:58349"/>
    </ligand>
</feature>
<dbReference type="InterPro" id="IPR036291">
    <property type="entry name" value="NAD(P)-bd_dom_sf"/>
</dbReference>
<evidence type="ECO:0000256" key="4">
    <source>
        <dbReference type="ARBA" id="ARBA00058118"/>
    </source>
</evidence>
<keyword evidence="5 8" id="KW-0641">Proline biosynthesis</keyword>
<dbReference type="EMBL" id="CADCTB010000114">
    <property type="protein sequence ID" value="CAA9243397.1"/>
    <property type="molecule type" value="Genomic_DNA"/>
</dbReference>
<dbReference type="InterPro" id="IPR029036">
    <property type="entry name" value="P5CR_dimer"/>
</dbReference>
<comment type="similarity">
    <text evidence="1 5 8">Belongs to the pyrroline-5-carboxylate reductase family.</text>
</comment>
<evidence type="ECO:0000256" key="3">
    <source>
        <dbReference type="ARBA" id="ARBA00023002"/>
    </source>
</evidence>
<dbReference type="NCBIfam" id="TIGR00112">
    <property type="entry name" value="proC"/>
    <property type="match status" value="1"/>
</dbReference>
<dbReference type="PANTHER" id="PTHR11645">
    <property type="entry name" value="PYRROLINE-5-CARBOXYLATE REDUCTASE"/>
    <property type="match status" value="1"/>
</dbReference>
<dbReference type="SUPFAM" id="SSF48179">
    <property type="entry name" value="6-phosphogluconate dehydrogenase C-terminal domain-like"/>
    <property type="match status" value="1"/>
</dbReference>
<keyword evidence="5 8" id="KW-0028">Amino-acid biosynthesis</keyword>
<dbReference type="InterPro" id="IPR000304">
    <property type="entry name" value="Pyrroline-COOH_reductase"/>
</dbReference>
<keyword evidence="3 5" id="KW-0560">Oxidoreductase</keyword>
<dbReference type="Pfam" id="PF03807">
    <property type="entry name" value="F420_oxidored"/>
    <property type="match status" value="1"/>
</dbReference>
<dbReference type="InterPro" id="IPR053790">
    <property type="entry name" value="P5CR-like_CS"/>
</dbReference>
<evidence type="ECO:0000256" key="7">
    <source>
        <dbReference type="PIRSR" id="PIRSR000193-1"/>
    </source>
</evidence>
<accession>A0A6J4I6D2</accession>
<dbReference type="AlphaFoldDB" id="A0A6J4I6D2"/>
<dbReference type="GO" id="GO:0004735">
    <property type="term" value="F:pyrroline-5-carboxylate reductase activity"/>
    <property type="evidence" value="ECO:0007669"/>
    <property type="project" value="UniProtKB-UniRule"/>
</dbReference>
<feature type="domain" description="Pyrroline-5-carboxylate reductase catalytic N-terminal" evidence="9">
    <location>
        <begin position="5"/>
        <end position="95"/>
    </location>
</feature>
<evidence type="ECO:0000259" key="10">
    <source>
        <dbReference type="Pfam" id="PF14748"/>
    </source>
</evidence>
<protein>
    <recommendedName>
        <fullName evidence="5 6">Pyrroline-5-carboxylate reductase</fullName>
        <shortName evidence="5">P5C reductase</shortName>
        <shortName evidence="5">P5CR</shortName>
        <ecNumber evidence="5 6">1.5.1.2</ecNumber>
    </recommendedName>
    <alternativeName>
        <fullName evidence="5">PCA reductase</fullName>
    </alternativeName>
</protein>
<evidence type="ECO:0000259" key="9">
    <source>
        <dbReference type="Pfam" id="PF03807"/>
    </source>
</evidence>
<evidence type="ECO:0000313" key="11">
    <source>
        <dbReference type="EMBL" id="CAA9243397.1"/>
    </source>
</evidence>
<gene>
    <name evidence="5" type="primary">proC</name>
    <name evidence="11" type="ORF">AVDCRST_MAG10-1804</name>
</gene>
<evidence type="ECO:0000256" key="1">
    <source>
        <dbReference type="ARBA" id="ARBA00005525"/>
    </source>
</evidence>
<feature type="domain" description="Pyrroline-5-carboxylate reductase dimerisation" evidence="10">
    <location>
        <begin position="159"/>
        <end position="263"/>
    </location>
</feature>
<dbReference type="EC" id="1.5.1.2" evidence="5 6"/>
<reference evidence="11" key="1">
    <citation type="submission" date="2020-02" db="EMBL/GenBank/DDBJ databases">
        <authorList>
            <person name="Meier V. D."/>
        </authorList>
    </citation>
    <scope>NUCLEOTIDE SEQUENCE</scope>
    <source>
        <strain evidence="11">AVDCRST_MAG10</strain>
    </source>
</reference>